<dbReference type="EMBL" id="FLRE01000099">
    <property type="protein sequence ID" value="SBT35371.1"/>
    <property type="molecule type" value="Genomic_DNA"/>
</dbReference>
<name>A0A1A8YV14_PLAOA</name>
<evidence type="ECO:0000313" key="5">
    <source>
        <dbReference type="Proteomes" id="UP000078555"/>
    </source>
</evidence>
<reference evidence="4 5" key="1">
    <citation type="submission" date="2016-05" db="EMBL/GenBank/DDBJ databases">
        <authorList>
            <person name="Naeem Raeece"/>
        </authorList>
    </citation>
    <scope>NUCLEOTIDE SEQUENCE [LARGE SCALE GENOMIC DNA]</scope>
</reference>
<dbReference type="Proteomes" id="UP000078555">
    <property type="component" value="Unassembled WGS sequence"/>
</dbReference>
<evidence type="ECO:0000313" key="4">
    <source>
        <dbReference type="Proteomes" id="UP000078550"/>
    </source>
</evidence>
<evidence type="ECO:0000256" key="1">
    <source>
        <dbReference type="SAM" id="Phobius"/>
    </source>
</evidence>
<protein>
    <submittedName>
        <fullName evidence="3">Uncharacterized protein</fullName>
    </submittedName>
</protein>
<keyword evidence="1" id="KW-1133">Transmembrane helix</keyword>
<sequence length="128" mass="14498">MCLRRIGVLCMLAPTWWGGKLSALEFHWLNGQLFCATCLYRSLVLPAYTARLCYLLIPLACATCVYRSLVLPAYTARLCYLLMPLACATCLCRLLVLPAYAAFLRRLLMPLICTANLCFPSHEPCYFF</sequence>
<gene>
    <name evidence="2" type="ORF">POVWA1_024840</name>
    <name evidence="3" type="ORF">POVWA2_024690</name>
</gene>
<keyword evidence="1" id="KW-0472">Membrane</keyword>
<feature type="transmembrane region" description="Helical" evidence="1">
    <location>
        <begin position="78"/>
        <end position="101"/>
    </location>
</feature>
<reference evidence="3" key="2">
    <citation type="submission" date="2016-05" db="EMBL/GenBank/DDBJ databases">
        <authorList>
            <person name="Lavstsen T."/>
            <person name="Jespersen J.S."/>
        </authorList>
    </citation>
    <scope>NUCLEOTIDE SEQUENCE [LARGE SCALE GENOMIC DNA]</scope>
</reference>
<proteinExistence type="predicted"/>
<evidence type="ECO:0000313" key="3">
    <source>
        <dbReference type="EMBL" id="SBT35371.1"/>
    </source>
</evidence>
<dbReference type="EMBL" id="FLRD01000077">
    <property type="protein sequence ID" value="SBT34947.1"/>
    <property type="molecule type" value="Genomic_DNA"/>
</dbReference>
<evidence type="ECO:0000313" key="2">
    <source>
        <dbReference type="EMBL" id="SBT34947.1"/>
    </source>
</evidence>
<feature type="transmembrane region" description="Helical" evidence="1">
    <location>
        <begin position="47"/>
        <end position="66"/>
    </location>
</feature>
<keyword evidence="1" id="KW-0812">Transmembrane</keyword>
<accession>A0A1A8YV14</accession>
<dbReference type="AlphaFoldDB" id="A0A1A8YV14"/>
<keyword evidence="5" id="KW-1185">Reference proteome</keyword>
<dbReference type="Proteomes" id="UP000078550">
    <property type="component" value="Unassembled WGS sequence"/>
</dbReference>
<organism evidence="3 4">
    <name type="scientific">Plasmodium ovale wallikeri</name>
    <dbReference type="NCBI Taxonomy" id="864142"/>
    <lineage>
        <taxon>Eukaryota</taxon>
        <taxon>Sar</taxon>
        <taxon>Alveolata</taxon>
        <taxon>Apicomplexa</taxon>
        <taxon>Aconoidasida</taxon>
        <taxon>Haemosporida</taxon>
        <taxon>Plasmodiidae</taxon>
        <taxon>Plasmodium</taxon>
        <taxon>Plasmodium (Plasmodium)</taxon>
    </lineage>
</organism>